<accession>A0A8A2U7D1</accession>
<dbReference type="GeneID" id="63184117"/>
<name>A0A8A2U7D1_9EURY</name>
<keyword evidence="2" id="KW-1185">Reference proteome</keyword>
<dbReference type="KEGG" id="hlo:J0X27_10195"/>
<dbReference type="InterPro" id="IPR058264">
    <property type="entry name" value="DUF7958"/>
</dbReference>
<dbReference type="RefSeq" id="WP_207269078.1">
    <property type="nucleotide sequence ID" value="NZ_CP071463.1"/>
</dbReference>
<gene>
    <name evidence="1" type="ORF">J0X27_10195</name>
</gene>
<dbReference type="AlphaFoldDB" id="A0A8A2U7D1"/>
<proteinExistence type="predicted"/>
<sequence>MKAVITGENDERVGVNLLDNNGAEHGIEMEFDGEIKHHQCDEYAARASKRTSEENEHNNQVRRFAKYYVFAERGYDTVEHVDNPTYIDAVRRAIGDLSDAEFERYFGALHKQLQSHQENVERPVDLPADVRSPDAVVYEQDIYLGIDLDDERVGDRVQELANAHGLSLENHSDVQPVSELSDSDIDRWKAVGDDLVDIVDREGLDPDLTISAVSGIHVGYPDARGKHQVQKANDPMNRQADTRLELLPYAPSNLDELRDHLDYHLRCQVRDCFIKMGLVPPEEYQVLGFGKFHDARSYDHFEMYPELHKQDGNHTPLLS</sequence>
<evidence type="ECO:0000313" key="1">
    <source>
        <dbReference type="EMBL" id="QSW83848.1"/>
    </source>
</evidence>
<dbReference type="Proteomes" id="UP000663191">
    <property type="component" value="Chromosome"/>
</dbReference>
<evidence type="ECO:0000313" key="2">
    <source>
        <dbReference type="Proteomes" id="UP000663191"/>
    </source>
</evidence>
<reference evidence="1 2" key="1">
    <citation type="journal article" date="2006" name="Int. J. Syst. Evol. Microbiol.">
        <title>Haloterrigena longa sp. nov. and Haloterrigena limicola sp. nov., extremely halophilic archaea isolated from a salt lake.</title>
        <authorList>
            <person name="Cui H.L."/>
            <person name="Tohty D."/>
            <person name="Zhou P.J."/>
            <person name="Liu S.J."/>
        </authorList>
    </citation>
    <scope>NUCLEOTIDE SEQUENCE [LARGE SCALE GENOMIC DNA]</scope>
    <source>
        <strain evidence="1 2">ABH32</strain>
    </source>
</reference>
<protein>
    <submittedName>
        <fullName evidence="1">Uncharacterized protein</fullName>
    </submittedName>
</protein>
<organism evidence="1 2">
    <name type="scientific">Natrinema longum</name>
    <dbReference type="NCBI Taxonomy" id="370324"/>
    <lineage>
        <taxon>Archaea</taxon>
        <taxon>Methanobacteriati</taxon>
        <taxon>Methanobacteriota</taxon>
        <taxon>Stenosarchaea group</taxon>
        <taxon>Halobacteria</taxon>
        <taxon>Halobacteriales</taxon>
        <taxon>Natrialbaceae</taxon>
        <taxon>Natrinema</taxon>
    </lineage>
</organism>
<dbReference type="Pfam" id="PF25858">
    <property type="entry name" value="DUF7958"/>
    <property type="match status" value="1"/>
</dbReference>
<dbReference type="OrthoDB" id="201005at2157"/>
<dbReference type="EMBL" id="CP071463">
    <property type="protein sequence ID" value="QSW83848.1"/>
    <property type="molecule type" value="Genomic_DNA"/>
</dbReference>